<accession>A0ABY4CVS2</accession>
<dbReference type="RefSeq" id="WP_347438664.1">
    <property type="nucleotide sequence ID" value="NZ_CP089291.1"/>
</dbReference>
<proteinExistence type="predicted"/>
<evidence type="ECO:0000313" key="2">
    <source>
        <dbReference type="EMBL" id="UOF91980.1"/>
    </source>
</evidence>
<keyword evidence="3" id="KW-1185">Reference proteome</keyword>
<dbReference type="Pfam" id="PF02627">
    <property type="entry name" value="CMD"/>
    <property type="match status" value="1"/>
</dbReference>
<sequence>METTRYEKGIELLEKMISKEIMAETIEKVKQFSPDIARLIVEFAFGDVYSRPTLDLKQKELLTITSLVTLGAESQLDFHINGALNVGLSPNEIVEVIIHCIPYVGFPRALGALQVIMKVFEKRNVKLDSHIK</sequence>
<reference evidence="2" key="1">
    <citation type="submission" date="2021-12" db="EMBL/GenBank/DDBJ databases">
        <title>Alicyclobacillaceae gen. nov., sp. nov., isolated from chalcocite enrichment system.</title>
        <authorList>
            <person name="Jiang Z."/>
        </authorList>
    </citation>
    <scope>NUCLEOTIDE SEQUENCE</scope>
    <source>
        <strain evidence="2">MYW30-H2</strain>
    </source>
</reference>
<dbReference type="InterPro" id="IPR052512">
    <property type="entry name" value="4CMD/NDH-1_regulator"/>
</dbReference>
<evidence type="ECO:0000259" key="1">
    <source>
        <dbReference type="Pfam" id="PF02627"/>
    </source>
</evidence>
<name>A0ABY4CVS2_9BACL</name>
<dbReference type="SUPFAM" id="SSF69118">
    <property type="entry name" value="AhpD-like"/>
    <property type="match status" value="1"/>
</dbReference>
<dbReference type="Proteomes" id="UP000830167">
    <property type="component" value="Chromosome"/>
</dbReference>
<organism evidence="2 3">
    <name type="scientific">Fodinisporobacter ferrooxydans</name>
    <dbReference type="NCBI Taxonomy" id="2901836"/>
    <lineage>
        <taxon>Bacteria</taxon>
        <taxon>Bacillati</taxon>
        <taxon>Bacillota</taxon>
        <taxon>Bacilli</taxon>
        <taxon>Bacillales</taxon>
        <taxon>Alicyclobacillaceae</taxon>
        <taxon>Fodinisporobacter</taxon>
    </lineage>
</organism>
<evidence type="ECO:0000313" key="3">
    <source>
        <dbReference type="Proteomes" id="UP000830167"/>
    </source>
</evidence>
<dbReference type="InterPro" id="IPR029032">
    <property type="entry name" value="AhpD-like"/>
</dbReference>
<dbReference type="PANTHER" id="PTHR33570">
    <property type="entry name" value="4-CARBOXYMUCONOLACTONE DECARBOXYLASE FAMILY PROTEIN"/>
    <property type="match status" value="1"/>
</dbReference>
<dbReference type="PANTHER" id="PTHR33570:SF2">
    <property type="entry name" value="CARBOXYMUCONOLACTONE DECARBOXYLASE-LIKE DOMAIN-CONTAINING PROTEIN"/>
    <property type="match status" value="1"/>
</dbReference>
<gene>
    <name evidence="2" type="ORF">LSG31_07020</name>
</gene>
<dbReference type="InterPro" id="IPR003779">
    <property type="entry name" value="CMD-like"/>
</dbReference>
<protein>
    <submittedName>
        <fullName evidence="2">Carboxymuconolactone decarboxylase family protein</fullName>
    </submittedName>
</protein>
<dbReference type="Gene3D" id="1.20.1290.10">
    <property type="entry name" value="AhpD-like"/>
    <property type="match status" value="1"/>
</dbReference>
<feature type="domain" description="Carboxymuconolactone decarboxylase-like" evidence="1">
    <location>
        <begin position="34"/>
        <end position="115"/>
    </location>
</feature>
<dbReference type="EMBL" id="CP089291">
    <property type="protein sequence ID" value="UOF91980.1"/>
    <property type="molecule type" value="Genomic_DNA"/>
</dbReference>